<protein>
    <submittedName>
        <fullName evidence="1">Uncharacterized protein</fullName>
    </submittedName>
</protein>
<keyword evidence="2" id="KW-1185">Reference proteome</keyword>
<dbReference type="Proteomes" id="UP000003423">
    <property type="component" value="Unassembled WGS sequence"/>
</dbReference>
<reference evidence="1 2" key="1">
    <citation type="journal article" date="2012" name="J. Bacteriol.">
        <title>Genome sequence of "Candidatus Nitrosopumilus salaria" BD31, an ammonia-oxidizing archaeon from the San Francisco Bay estuary.</title>
        <authorList>
            <person name="Mosier A.C."/>
            <person name="Allen E.E."/>
            <person name="Kim M."/>
            <person name="Ferriera S."/>
            <person name="Francis C.A."/>
        </authorList>
    </citation>
    <scope>NUCLEOTIDE SEQUENCE [LARGE SCALE GENOMIC DNA]</scope>
    <source>
        <strain evidence="1 2">BD31</strain>
    </source>
</reference>
<name>I3D485_9ARCH</name>
<gene>
    <name evidence="1" type="ORF">BD31_I2086</name>
</gene>
<proteinExistence type="predicted"/>
<dbReference type="EMBL" id="AEXL02000052">
    <property type="protein sequence ID" value="EIJ66528.1"/>
    <property type="molecule type" value="Genomic_DNA"/>
</dbReference>
<evidence type="ECO:0000313" key="2">
    <source>
        <dbReference type="Proteomes" id="UP000003423"/>
    </source>
</evidence>
<sequence>MKYQCSVCDFSWEGTSYTFDQVREHDKTHKSGVKNGYL</sequence>
<accession>I3D485</accession>
<comment type="caution">
    <text evidence="1">The sequence shown here is derived from an EMBL/GenBank/DDBJ whole genome shotgun (WGS) entry which is preliminary data.</text>
</comment>
<dbReference type="AlphaFoldDB" id="I3D485"/>
<evidence type="ECO:0000313" key="1">
    <source>
        <dbReference type="EMBL" id="EIJ66528.1"/>
    </source>
</evidence>
<organism evidence="1 2">
    <name type="scientific">Candidatus Nitrosopumilus salarius BD31</name>
    <dbReference type="NCBI Taxonomy" id="859350"/>
    <lineage>
        <taxon>Archaea</taxon>
        <taxon>Nitrososphaerota</taxon>
        <taxon>Nitrososphaeria</taxon>
        <taxon>Nitrosopumilales</taxon>
        <taxon>Nitrosopumilaceae</taxon>
        <taxon>Nitrosopumilus</taxon>
    </lineage>
</organism>